<dbReference type="RefSeq" id="WP_185062138.1">
    <property type="nucleotide sequence ID" value="NZ_BAABJP010000062.1"/>
</dbReference>
<reference evidence="2" key="1">
    <citation type="journal article" date="2019" name="Int. J. Syst. Evol. Microbiol.">
        <title>The Global Catalogue of Microorganisms (GCM) 10K type strain sequencing project: providing services to taxonomists for standard genome sequencing and annotation.</title>
        <authorList>
            <consortium name="The Broad Institute Genomics Platform"/>
            <consortium name="The Broad Institute Genome Sequencing Center for Infectious Disease"/>
            <person name="Wu L."/>
            <person name="Ma J."/>
        </authorList>
    </citation>
    <scope>NUCLEOTIDE SEQUENCE [LARGE SCALE GENOMIC DNA]</scope>
    <source>
        <strain evidence="2">JCM 18303</strain>
    </source>
</reference>
<proteinExistence type="predicted"/>
<name>A0ABP9RCL6_9PSEU</name>
<protein>
    <submittedName>
        <fullName evidence="1">Enoyl-CoA hydratase-related protein</fullName>
    </submittedName>
</protein>
<dbReference type="Proteomes" id="UP001428817">
    <property type="component" value="Unassembled WGS sequence"/>
</dbReference>
<keyword evidence="2" id="KW-1185">Reference proteome</keyword>
<dbReference type="Gene3D" id="3.90.226.10">
    <property type="entry name" value="2-enoyl-CoA Hydratase, Chain A, domain 1"/>
    <property type="match status" value="1"/>
</dbReference>
<organism evidence="1 2">
    <name type="scientific">Pseudonocardia eucalypti</name>
    <dbReference type="NCBI Taxonomy" id="648755"/>
    <lineage>
        <taxon>Bacteria</taxon>
        <taxon>Bacillati</taxon>
        <taxon>Actinomycetota</taxon>
        <taxon>Actinomycetes</taxon>
        <taxon>Pseudonocardiales</taxon>
        <taxon>Pseudonocardiaceae</taxon>
        <taxon>Pseudonocardia</taxon>
    </lineage>
</organism>
<dbReference type="PANTHER" id="PTHR11941">
    <property type="entry name" value="ENOYL-COA HYDRATASE-RELATED"/>
    <property type="match status" value="1"/>
</dbReference>
<dbReference type="Pfam" id="PF00378">
    <property type="entry name" value="ECH_1"/>
    <property type="match status" value="1"/>
</dbReference>
<dbReference type="CDD" id="cd06558">
    <property type="entry name" value="crotonase-like"/>
    <property type="match status" value="1"/>
</dbReference>
<evidence type="ECO:0000313" key="2">
    <source>
        <dbReference type="Proteomes" id="UP001428817"/>
    </source>
</evidence>
<dbReference type="InterPro" id="IPR029045">
    <property type="entry name" value="ClpP/crotonase-like_dom_sf"/>
</dbReference>
<dbReference type="InterPro" id="IPR001753">
    <property type="entry name" value="Enoyl-CoA_hydra/iso"/>
</dbReference>
<evidence type="ECO:0000313" key="1">
    <source>
        <dbReference type="EMBL" id="GAA5174640.1"/>
    </source>
</evidence>
<dbReference type="SUPFAM" id="SSF52096">
    <property type="entry name" value="ClpP/crotonase"/>
    <property type="match status" value="1"/>
</dbReference>
<dbReference type="EMBL" id="BAABJP010000062">
    <property type="protein sequence ID" value="GAA5174640.1"/>
    <property type="molecule type" value="Genomic_DNA"/>
</dbReference>
<dbReference type="PANTHER" id="PTHR11941:SF54">
    <property type="entry name" value="ENOYL-COA HYDRATASE, MITOCHONDRIAL"/>
    <property type="match status" value="1"/>
</dbReference>
<sequence length="256" mass="27363">MNFAREEAGGVLTVRLTRDRKLNAVTGDMLDGLRAAVAELADRDDAGALVITAAGRYFTAGADITALPVGDTGPGVRGSDFRRAYRGLHELFDRIEAVEKPVILAAQGPCLGIGVELAASCDFRFATERTTFGLPEVRNLAALPGSGGISRLTRLIGPHWAKWVAMAGQTLDAQRALAAGLVHAVYPEDEFDRRVREFALDLAGQPREALGLAKLLVDAAATADRTTARDLDRIANSALIASSEHQAKLAAFRKFR</sequence>
<comment type="caution">
    <text evidence="1">The sequence shown here is derived from an EMBL/GenBank/DDBJ whole genome shotgun (WGS) entry which is preliminary data.</text>
</comment>
<accession>A0ABP9RCL6</accession>
<gene>
    <name evidence="1" type="ORF">GCM10023321_78910</name>
</gene>